<dbReference type="AlphaFoldDB" id="A0AAV8ZE71"/>
<gene>
    <name evidence="1" type="ORF">NQ314_005760</name>
</gene>
<keyword evidence="2" id="KW-1185">Reference proteome</keyword>
<name>A0AAV8ZE71_9CUCU</name>
<evidence type="ECO:0000313" key="2">
    <source>
        <dbReference type="Proteomes" id="UP001162156"/>
    </source>
</evidence>
<dbReference type="EMBL" id="JANEYF010001596">
    <property type="protein sequence ID" value="KAJ8961979.1"/>
    <property type="molecule type" value="Genomic_DNA"/>
</dbReference>
<evidence type="ECO:0000313" key="1">
    <source>
        <dbReference type="EMBL" id="KAJ8961979.1"/>
    </source>
</evidence>
<proteinExistence type="predicted"/>
<protein>
    <submittedName>
        <fullName evidence="1">Uncharacterized protein</fullName>
    </submittedName>
</protein>
<reference evidence="1" key="1">
    <citation type="journal article" date="2023" name="Insect Mol. Biol.">
        <title>Genome sequencing provides insights into the evolution of gene families encoding plant cell wall-degrading enzymes in longhorned beetles.</title>
        <authorList>
            <person name="Shin N.R."/>
            <person name="Okamura Y."/>
            <person name="Kirsch R."/>
            <person name="Pauchet Y."/>
        </authorList>
    </citation>
    <scope>NUCLEOTIDE SEQUENCE</scope>
    <source>
        <strain evidence="1">RBIC_L_NR</strain>
    </source>
</reference>
<sequence>MFKPWLYNPFSPFGVVVDVWATDPLLPEHPYKLLKNKKVQDLPWLSSYTSGEGLYPGSGNKM</sequence>
<dbReference type="InterPro" id="IPR029058">
    <property type="entry name" value="AB_hydrolase_fold"/>
</dbReference>
<comment type="caution">
    <text evidence="1">The sequence shown here is derived from an EMBL/GenBank/DDBJ whole genome shotgun (WGS) entry which is preliminary data.</text>
</comment>
<organism evidence="1 2">
    <name type="scientific">Rhamnusium bicolor</name>
    <dbReference type="NCBI Taxonomy" id="1586634"/>
    <lineage>
        <taxon>Eukaryota</taxon>
        <taxon>Metazoa</taxon>
        <taxon>Ecdysozoa</taxon>
        <taxon>Arthropoda</taxon>
        <taxon>Hexapoda</taxon>
        <taxon>Insecta</taxon>
        <taxon>Pterygota</taxon>
        <taxon>Neoptera</taxon>
        <taxon>Endopterygota</taxon>
        <taxon>Coleoptera</taxon>
        <taxon>Polyphaga</taxon>
        <taxon>Cucujiformia</taxon>
        <taxon>Chrysomeloidea</taxon>
        <taxon>Cerambycidae</taxon>
        <taxon>Lepturinae</taxon>
        <taxon>Rhagiini</taxon>
        <taxon>Rhamnusium</taxon>
    </lineage>
</organism>
<accession>A0AAV8ZE71</accession>
<dbReference type="Proteomes" id="UP001162156">
    <property type="component" value="Unassembled WGS sequence"/>
</dbReference>
<dbReference type="Gene3D" id="3.40.50.1820">
    <property type="entry name" value="alpha/beta hydrolase"/>
    <property type="match status" value="1"/>
</dbReference>